<evidence type="ECO:0000313" key="3">
    <source>
        <dbReference type="Proteomes" id="UP000250434"/>
    </source>
</evidence>
<reference evidence="2 3" key="1">
    <citation type="submission" date="2016-04" db="EMBL/GenBank/DDBJ databases">
        <title>Complete genome sequence and analysis of deep-sea sediment isolate, Amycolatopsis sp. WP1.</title>
        <authorList>
            <person name="Wang H."/>
            <person name="Chen S."/>
            <person name="Wu Q."/>
        </authorList>
    </citation>
    <scope>NUCLEOTIDE SEQUENCE [LARGE SCALE GENOMIC DNA]</scope>
    <source>
        <strain evidence="2 3">WP1</strain>
    </source>
</reference>
<evidence type="ECO:0000313" key="2">
    <source>
        <dbReference type="EMBL" id="AXB45956.1"/>
    </source>
</evidence>
<protein>
    <submittedName>
        <fullName evidence="2">Clumping factor B</fullName>
    </submittedName>
</protein>
<keyword evidence="1" id="KW-0812">Transmembrane</keyword>
<evidence type="ECO:0000256" key="1">
    <source>
        <dbReference type="SAM" id="Phobius"/>
    </source>
</evidence>
<dbReference type="PANTHER" id="PTHR38441:SF1">
    <property type="entry name" value="MEMBRANE PROTEIN"/>
    <property type="match status" value="1"/>
</dbReference>
<dbReference type="Proteomes" id="UP000250434">
    <property type="component" value="Chromosome"/>
</dbReference>
<dbReference type="RefSeq" id="WP_236808347.1">
    <property type="nucleotide sequence ID" value="NZ_CP015163.1"/>
</dbReference>
<dbReference type="AlphaFoldDB" id="A0A344LD32"/>
<dbReference type="KEGG" id="aab:A4R43_28630"/>
<feature type="transmembrane region" description="Helical" evidence="1">
    <location>
        <begin position="31"/>
        <end position="53"/>
    </location>
</feature>
<keyword evidence="1" id="KW-1133">Transmembrane helix</keyword>
<keyword evidence="1" id="KW-0472">Membrane</keyword>
<dbReference type="Pfam" id="PF04341">
    <property type="entry name" value="DUF485"/>
    <property type="match status" value="1"/>
</dbReference>
<feature type="transmembrane region" description="Helical" evidence="1">
    <location>
        <begin position="65"/>
        <end position="87"/>
    </location>
</feature>
<gene>
    <name evidence="2" type="ORF">A4R43_28630</name>
</gene>
<proteinExistence type="predicted"/>
<name>A0A344LD32_9PSEU</name>
<keyword evidence="3" id="KW-1185">Reference proteome</keyword>
<dbReference type="InterPro" id="IPR007436">
    <property type="entry name" value="DUF485"/>
</dbReference>
<dbReference type="PANTHER" id="PTHR38441">
    <property type="entry name" value="INTEGRAL MEMBRANE PROTEIN-RELATED"/>
    <property type="match status" value="1"/>
</dbReference>
<accession>A0A344LD32</accession>
<organism evidence="2 3">
    <name type="scientific">Amycolatopsis albispora</name>
    <dbReference type="NCBI Taxonomy" id="1804986"/>
    <lineage>
        <taxon>Bacteria</taxon>
        <taxon>Bacillati</taxon>
        <taxon>Actinomycetota</taxon>
        <taxon>Actinomycetes</taxon>
        <taxon>Pseudonocardiales</taxon>
        <taxon>Pseudonocardiaceae</taxon>
        <taxon>Amycolatopsis</taxon>
    </lineage>
</organism>
<dbReference type="EMBL" id="CP015163">
    <property type="protein sequence ID" value="AXB45956.1"/>
    <property type="molecule type" value="Genomic_DNA"/>
</dbReference>
<sequence length="113" mass="12908">MSTSEPVTEADWKRVQASPEFRQLRRRLRNFVFPMTALFLGWYLLYVVLADYAHGFMSTKLVGNINVGLVLGLLQFVSTFVITGLYVRHANRHLDPVADQIRHEVEGTEEGAK</sequence>